<accession>A0A449AHP1</accession>
<evidence type="ECO:0000256" key="1">
    <source>
        <dbReference type="ARBA" id="ARBA00008987"/>
    </source>
</evidence>
<protein>
    <submittedName>
        <fullName evidence="4 5">Thioredoxin</fullName>
    </submittedName>
</protein>
<dbReference type="InterPro" id="IPR013766">
    <property type="entry name" value="Thioredoxin_domain"/>
</dbReference>
<dbReference type="PANTHER" id="PTHR45663">
    <property type="entry name" value="GEO12009P1"/>
    <property type="match status" value="1"/>
</dbReference>
<dbReference type="Pfam" id="PF00085">
    <property type="entry name" value="Thioredoxin"/>
    <property type="match status" value="1"/>
</dbReference>
<evidence type="ECO:0000313" key="5">
    <source>
        <dbReference type="EMBL" id="WQQ20130.1"/>
    </source>
</evidence>
<dbReference type="GO" id="GO:0015035">
    <property type="term" value="F:protein-disulfide reductase activity"/>
    <property type="evidence" value="ECO:0007669"/>
    <property type="project" value="TreeGrafter"/>
</dbReference>
<keyword evidence="4" id="KW-0614">Plasmid</keyword>
<dbReference type="EMBL" id="CP141046">
    <property type="protein sequence ID" value="WQQ20130.1"/>
    <property type="molecule type" value="Genomic_DNA"/>
</dbReference>
<geneLocation type="plasmid" evidence="4 6">
    <name>13</name>
</geneLocation>
<proteinExistence type="inferred from homology"/>
<reference evidence="5 7" key="2">
    <citation type="submission" date="2023-12" db="EMBL/GenBank/DDBJ databases">
        <title>Hybrid Genome Assemblies of Mycoplasma cynos and Mycoplasma felis isolated from Dogs and Cats with Infectious Respiratory Disease.</title>
        <authorList>
            <person name="Framst I."/>
            <person name="Cai H."/>
            <person name="Ramesh P."/>
            <person name="Maboni G."/>
        </authorList>
    </citation>
    <scope>NUCLEOTIDE SEQUENCE [LARGE SCALE GENOMIC DNA]</scope>
    <source>
        <strain evidence="5 7">30510</strain>
    </source>
</reference>
<evidence type="ECO:0000313" key="7">
    <source>
        <dbReference type="Proteomes" id="UP001327314"/>
    </source>
</evidence>
<comment type="similarity">
    <text evidence="1">Belongs to the thioredoxin family.</text>
</comment>
<keyword evidence="2" id="KW-0676">Redox-active center</keyword>
<name>A0A449AHP1_9BACT</name>
<dbReference type="Proteomes" id="UP000289506">
    <property type="component" value="Plasmid 13"/>
</dbReference>
<dbReference type="SUPFAM" id="SSF52833">
    <property type="entry name" value="Thioredoxin-like"/>
    <property type="match status" value="1"/>
</dbReference>
<reference evidence="4 6" key="1">
    <citation type="submission" date="2019-01" db="EMBL/GenBank/DDBJ databases">
        <authorList>
            <consortium name="Pathogen Informatics"/>
        </authorList>
    </citation>
    <scope>NUCLEOTIDE SEQUENCE [LARGE SCALE GENOMIC DNA]</scope>
    <source>
        <strain evidence="4 6">NCTC10142</strain>
        <plasmid evidence="6">13</plasmid>
    </source>
</reference>
<dbReference type="Gene3D" id="3.40.30.10">
    <property type="entry name" value="Glutaredoxin"/>
    <property type="match status" value="1"/>
</dbReference>
<dbReference type="GO" id="GO:0005737">
    <property type="term" value="C:cytoplasm"/>
    <property type="evidence" value="ECO:0007669"/>
    <property type="project" value="TreeGrafter"/>
</dbReference>
<organism evidence="4 6">
    <name type="scientific">Mycoplasmopsis cynos</name>
    <dbReference type="NCBI Taxonomy" id="171284"/>
    <lineage>
        <taxon>Bacteria</taxon>
        <taxon>Bacillati</taxon>
        <taxon>Mycoplasmatota</taxon>
        <taxon>Mycoplasmoidales</taxon>
        <taxon>Metamycoplasmataceae</taxon>
        <taxon>Mycoplasmopsis</taxon>
    </lineage>
</organism>
<evidence type="ECO:0000313" key="4">
    <source>
        <dbReference type="EMBL" id="VEU64513.1"/>
    </source>
</evidence>
<dbReference type="AlphaFoldDB" id="A0A449AHP1"/>
<gene>
    <name evidence="4" type="ORF">NCTC10142_00257</name>
    <name evidence="5" type="ORF">RRG46_01065</name>
</gene>
<dbReference type="Proteomes" id="UP001327314">
    <property type="component" value="Chromosome"/>
</dbReference>
<feature type="domain" description="Thioredoxin" evidence="3">
    <location>
        <begin position="17"/>
        <end position="109"/>
    </location>
</feature>
<dbReference type="RefSeq" id="WP_015287038.1">
    <property type="nucleotide sequence ID" value="NZ_CP103987.1"/>
</dbReference>
<evidence type="ECO:0000313" key="6">
    <source>
        <dbReference type="Proteomes" id="UP000289506"/>
    </source>
</evidence>
<evidence type="ECO:0000259" key="3">
    <source>
        <dbReference type="Pfam" id="PF00085"/>
    </source>
</evidence>
<dbReference type="PANTHER" id="PTHR45663:SF11">
    <property type="entry name" value="GEO12009P1"/>
    <property type="match status" value="1"/>
</dbReference>
<dbReference type="OMA" id="CGDCKMM"/>
<dbReference type="InterPro" id="IPR036249">
    <property type="entry name" value="Thioredoxin-like_sf"/>
</dbReference>
<sequence>MFKKMLWNHAEHTINNNKKNNLIFLVFTTEWCGDCKMMKRTFDSVAAKFSNNKEIAFINVDAEEANLFRNPDTKWKVIKVPTMMLLDGDEIIQKAYEYVPEEVLVNWIEQKIL</sequence>
<evidence type="ECO:0000256" key="2">
    <source>
        <dbReference type="ARBA" id="ARBA00023284"/>
    </source>
</evidence>
<dbReference type="CDD" id="cd02947">
    <property type="entry name" value="TRX_family"/>
    <property type="match status" value="1"/>
</dbReference>
<dbReference type="EMBL" id="LR214986">
    <property type="protein sequence ID" value="VEU64513.1"/>
    <property type="molecule type" value="Genomic_DNA"/>
</dbReference>